<comment type="caution">
    <text evidence="1">The sequence shown here is derived from an EMBL/GenBank/DDBJ whole genome shotgun (WGS) entry which is preliminary data.</text>
</comment>
<proteinExistence type="predicted"/>
<accession>A0AAU9Y280</accession>
<organism evidence="1 2">
    <name type="scientific">Pocillopora meandrina</name>
    <dbReference type="NCBI Taxonomy" id="46732"/>
    <lineage>
        <taxon>Eukaryota</taxon>
        <taxon>Metazoa</taxon>
        <taxon>Cnidaria</taxon>
        <taxon>Anthozoa</taxon>
        <taxon>Hexacorallia</taxon>
        <taxon>Scleractinia</taxon>
        <taxon>Astrocoeniina</taxon>
        <taxon>Pocilloporidae</taxon>
        <taxon>Pocillopora</taxon>
    </lineage>
</organism>
<evidence type="ECO:0000313" key="2">
    <source>
        <dbReference type="Proteomes" id="UP001159428"/>
    </source>
</evidence>
<evidence type="ECO:0000313" key="1">
    <source>
        <dbReference type="EMBL" id="CAH3165092.1"/>
    </source>
</evidence>
<feature type="non-terminal residue" evidence="1">
    <location>
        <position position="1"/>
    </location>
</feature>
<dbReference type="EMBL" id="CALNXJ010000112">
    <property type="protein sequence ID" value="CAH3165092.1"/>
    <property type="molecule type" value="Genomic_DNA"/>
</dbReference>
<keyword evidence="2" id="KW-1185">Reference proteome</keyword>
<dbReference type="AlphaFoldDB" id="A0AAU9Y280"/>
<sequence length="332" mass="37307">VDPIQEAIDDLLLPTLFGQSEPLPNGVRLLVTLQAAQGGLGMPNLRAKAPQQFVASESITTAHVDSITSQRTFMAPGESSTEELKRHHRQLKMARDKEKLESIDSTLSLDLLRLVNQLRDKGASSWLNAMFFADQGLALNKQEHDGVRDLLTAFINKVCNKVEIEPRLQPLDNERLHLRGAVTSSEARLDIKAGGFWSRGITAFFDVRVTHVNSKCYQNKTTSEVFKEQEDEKKRKYQQRVLDVEIGSFTPLVSGTNGGMGYEFQRFQKHLADKIAQKDTEPYNTVIAWLRTQISFEFLRLVHACVRGSRTPFDSKIEHSLDCKINVATAGI</sequence>
<name>A0AAU9Y280_9CNID</name>
<gene>
    <name evidence="1" type="ORF">PMEA_00003297</name>
</gene>
<reference evidence="1 2" key="1">
    <citation type="submission" date="2022-05" db="EMBL/GenBank/DDBJ databases">
        <authorList>
            <consortium name="Genoscope - CEA"/>
            <person name="William W."/>
        </authorList>
    </citation>
    <scope>NUCLEOTIDE SEQUENCE [LARGE SCALE GENOMIC DNA]</scope>
</reference>
<protein>
    <submittedName>
        <fullName evidence="1">Uncharacterized protein</fullName>
    </submittedName>
</protein>
<dbReference type="Proteomes" id="UP001159428">
    <property type="component" value="Unassembled WGS sequence"/>
</dbReference>